<dbReference type="NCBIfam" id="TIGR02666">
    <property type="entry name" value="moaA"/>
    <property type="match status" value="1"/>
</dbReference>
<evidence type="ECO:0000256" key="4">
    <source>
        <dbReference type="ARBA" id="ARBA00022741"/>
    </source>
</evidence>
<dbReference type="GO" id="GO:0046872">
    <property type="term" value="F:metal ion binding"/>
    <property type="evidence" value="ECO:0007669"/>
    <property type="project" value="UniProtKB-KW"/>
</dbReference>
<evidence type="ECO:0000259" key="10">
    <source>
        <dbReference type="PROSITE" id="PS51918"/>
    </source>
</evidence>
<dbReference type="InterPro" id="IPR013483">
    <property type="entry name" value="MoaA"/>
</dbReference>
<feature type="domain" description="Radical SAM core" evidence="10">
    <location>
        <begin position="4"/>
        <end position="230"/>
    </location>
</feature>
<dbReference type="SFLD" id="SFLDG01386">
    <property type="entry name" value="main_SPASM_domain-containing"/>
    <property type="match status" value="1"/>
</dbReference>
<dbReference type="SFLD" id="SFLDG01383">
    <property type="entry name" value="cyclic_pyranopterin_phosphate"/>
    <property type="match status" value="1"/>
</dbReference>
<dbReference type="GeneID" id="66578923"/>
<name>A0A395WDC1_9FIRM</name>
<dbReference type="CDD" id="cd01335">
    <property type="entry name" value="Radical_SAM"/>
    <property type="match status" value="1"/>
</dbReference>
<dbReference type="CDD" id="cd21117">
    <property type="entry name" value="Twitch_MoaA"/>
    <property type="match status" value="1"/>
</dbReference>
<dbReference type="EMBL" id="QRYQ01000004">
    <property type="protein sequence ID" value="RGU93086.1"/>
    <property type="molecule type" value="Genomic_DNA"/>
</dbReference>
<accession>A0A395WDC1</accession>
<sequence length="314" mass="36524">MQDSFGRNINYMRISLTDRCNYACYYCKPDISKHLCHSDILTYEQILNICRCAISLGITRFKITGGEPSLRKGYIDFIRRLKEIDGVEQVTLTTNGSLFSFTDLDELKKIGLDCINFSIDTLDEAEYLKICKKNNLKKVLLNLEYAYEIGIGVKVNCVVDNLFSFSRFESMLELIKDKKIALRFIELMPLKNSDQNTKMNELIEYVQKNYTLNAYDKKLGNGPAHYYTIPEFQGYIGFIEALHNKFCQDCNRVRLSSVGRLKLCLFHMDGVDLKPYLNNLEELEKVMREWIFKKPKEHHFEEEHSSTVMNEIGG</sequence>
<keyword evidence="7" id="KW-0342">GTP-binding</keyword>
<evidence type="ECO:0000256" key="8">
    <source>
        <dbReference type="ARBA" id="ARBA00023150"/>
    </source>
</evidence>
<dbReference type="InterPro" id="IPR013785">
    <property type="entry name" value="Aldolase_TIM"/>
</dbReference>
<keyword evidence="3" id="KW-0479">Metal-binding</keyword>
<dbReference type="InterPro" id="IPR007197">
    <property type="entry name" value="rSAM"/>
</dbReference>
<dbReference type="Pfam" id="PF06463">
    <property type="entry name" value="Mob_synth_C"/>
    <property type="match status" value="1"/>
</dbReference>
<dbReference type="InterPro" id="IPR010505">
    <property type="entry name" value="MoaA_twitch"/>
</dbReference>
<keyword evidence="9" id="KW-0456">Lyase</keyword>
<gene>
    <name evidence="11" type="primary">moaA</name>
    <name evidence="11" type="ORF">DWW32_03690</name>
</gene>
<organism evidence="11 12">
    <name type="scientific">Holdemanella biformis</name>
    <dbReference type="NCBI Taxonomy" id="1735"/>
    <lineage>
        <taxon>Bacteria</taxon>
        <taxon>Bacillati</taxon>
        <taxon>Bacillota</taxon>
        <taxon>Erysipelotrichia</taxon>
        <taxon>Erysipelotrichales</taxon>
        <taxon>Erysipelotrichaceae</taxon>
        <taxon>Holdemanella</taxon>
    </lineage>
</organism>
<evidence type="ECO:0000256" key="1">
    <source>
        <dbReference type="ARBA" id="ARBA00022485"/>
    </source>
</evidence>
<evidence type="ECO:0000256" key="6">
    <source>
        <dbReference type="ARBA" id="ARBA00023014"/>
    </source>
</evidence>
<evidence type="ECO:0000256" key="9">
    <source>
        <dbReference type="ARBA" id="ARBA00023239"/>
    </source>
</evidence>
<dbReference type="InterPro" id="IPR050105">
    <property type="entry name" value="MoCo_biosynth_MoaA/MoaC"/>
</dbReference>
<evidence type="ECO:0000256" key="5">
    <source>
        <dbReference type="ARBA" id="ARBA00023004"/>
    </source>
</evidence>
<keyword evidence="5" id="KW-0408">Iron</keyword>
<dbReference type="GO" id="GO:0061798">
    <property type="term" value="F:GTP 3',8'-cyclase activity"/>
    <property type="evidence" value="ECO:0007669"/>
    <property type="project" value="TreeGrafter"/>
</dbReference>
<dbReference type="Pfam" id="PF04055">
    <property type="entry name" value="Radical_SAM"/>
    <property type="match status" value="1"/>
</dbReference>
<dbReference type="PANTHER" id="PTHR22960">
    <property type="entry name" value="MOLYBDOPTERIN COFACTOR SYNTHESIS PROTEIN A"/>
    <property type="match status" value="1"/>
</dbReference>
<dbReference type="GO" id="GO:0005525">
    <property type="term" value="F:GTP binding"/>
    <property type="evidence" value="ECO:0007669"/>
    <property type="project" value="UniProtKB-KW"/>
</dbReference>
<dbReference type="AlphaFoldDB" id="A0A395WDC1"/>
<keyword evidence="6" id="KW-0411">Iron-sulfur</keyword>
<dbReference type="SUPFAM" id="SSF102114">
    <property type="entry name" value="Radical SAM enzymes"/>
    <property type="match status" value="1"/>
</dbReference>
<dbReference type="InterPro" id="IPR006638">
    <property type="entry name" value="Elp3/MiaA/NifB-like_rSAM"/>
</dbReference>
<keyword evidence="2" id="KW-0949">S-adenosyl-L-methionine</keyword>
<keyword evidence="1" id="KW-0004">4Fe-4S</keyword>
<comment type="caution">
    <text evidence="11">The sequence shown here is derived from an EMBL/GenBank/DDBJ whole genome shotgun (WGS) entry which is preliminary data.</text>
</comment>
<proteinExistence type="predicted"/>
<dbReference type="GO" id="GO:0006777">
    <property type="term" value="P:Mo-molybdopterin cofactor biosynthetic process"/>
    <property type="evidence" value="ECO:0007669"/>
    <property type="project" value="UniProtKB-KW"/>
</dbReference>
<dbReference type="RefSeq" id="WP_118324800.1">
    <property type="nucleotide sequence ID" value="NZ_QRYH01000003.1"/>
</dbReference>
<evidence type="ECO:0000256" key="2">
    <source>
        <dbReference type="ARBA" id="ARBA00022691"/>
    </source>
</evidence>
<dbReference type="SFLD" id="SFLDS00029">
    <property type="entry name" value="Radical_SAM"/>
    <property type="match status" value="1"/>
</dbReference>
<evidence type="ECO:0000256" key="7">
    <source>
        <dbReference type="ARBA" id="ARBA00023134"/>
    </source>
</evidence>
<keyword evidence="8" id="KW-0501">Molybdenum cofactor biosynthesis</keyword>
<dbReference type="InterPro" id="IPR040064">
    <property type="entry name" value="MoaA-like"/>
</dbReference>
<dbReference type="PROSITE" id="PS51918">
    <property type="entry name" value="RADICAL_SAM"/>
    <property type="match status" value="1"/>
</dbReference>
<dbReference type="SMART" id="SM00729">
    <property type="entry name" value="Elp3"/>
    <property type="match status" value="1"/>
</dbReference>
<dbReference type="GO" id="GO:0051539">
    <property type="term" value="F:4 iron, 4 sulfur cluster binding"/>
    <property type="evidence" value="ECO:0007669"/>
    <property type="project" value="UniProtKB-KW"/>
</dbReference>
<dbReference type="InterPro" id="IPR058240">
    <property type="entry name" value="rSAM_sf"/>
</dbReference>
<dbReference type="PANTHER" id="PTHR22960:SF0">
    <property type="entry name" value="MOLYBDENUM COFACTOR BIOSYNTHESIS PROTEIN 1"/>
    <property type="match status" value="1"/>
</dbReference>
<dbReference type="Gene3D" id="3.20.20.70">
    <property type="entry name" value="Aldolase class I"/>
    <property type="match status" value="1"/>
</dbReference>
<dbReference type="SFLD" id="SFLDG01067">
    <property type="entry name" value="SPASM/twitch_domain_containing"/>
    <property type="match status" value="1"/>
</dbReference>
<reference evidence="11 12" key="1">
    <citation type="submission" date="2018-08" db="EMBL/GenBank/DDBJ databases">
        <title>A genome reference for cultivated species of the human gut microbiota.</title>
        <authorList>
            <person name="Zou Y."/>
            <person name="Xue W."/>
            <person name="Luo G."/>
        </authorList>
    </citation>
    <scope>NUCLEOTIDE SEQUENCE [LARGE SCALE GENOMIC DNA]</scope>
    <source>
        <strain evidence="11 12">AF15-20</strain>
    </source>
</reference>
<dbReference type="GO" id="GO:0061799">
    <property type="term" value="F:cyclic pyranopterin monophosphate synthase activity"/>
    <property type="evidence" value="ECO:0007669"/>
    <property type="project" value="TreeGrafter"/>
</dbReference>
<evidence type="ECO:0000256" key="3">
    <source>
        <dbReference type="ARBA" id="ARBA00022723"/>
    </source>
</evidence>
<keyword evidence="4" id="KW-0547">Nucleotide-binding</keyword>
<evidence type="ECO:0000313" key="11">
    <source>
        <dbReference type="EMBL" id="RGU93086.1"/>
    </source>
</evidence>
<dbReference type="Proteomes" id="UP000265489">
    <property type="component" value="Unassembled WGS sequence"/>
</dbReference>
<evidence type="ECO:0000313" key="12">
    <source>
        <dbReference type="Proteomes" id="UP000265489"/>
    </source>
</evidence>
<protein>
    <submittedName>
        <fullName evidence="11">GTP 3',8-cyclase MoaA</fullName>
    </submittedName>
</protein>